<dbReference type="InterPro" id="IPR011051">
    <property type="entry name" value="RmlC_Cupin_sf"/>
</dbReference>
<dbReference type="EMBL" id="JAJMLW010000002">
    <property type="protein sequence ID" value="MCI2241989.1"/>
    <property type="molecule type" value="Genomic_DNA"/>
</dbReference>
<feature type="domain" description="HTH cro/C1-type" evidence="2">
    <location>
        <begin position="16"/>
        <end position="70"/>
    </location>
</feature>
<dbReference type="SUPFAM" id="SSF47413">
    <property type="entry name" value="lambda repressor-like DNA-binding domains"/>
    <property type="match status" value="1"/>
</dbReference>
<evidence type="ECO:0000256" key="1">
    <source>
        <dbReference type="ARBA" id="ARBA00023125"/>
    </source>
</evidence>
<evidence type="ECO:0000313" key="3">
    <source>
        <dbReference type="EMBL" id="MCI2241989.1"/>
    </source>
</evidence>
<dbReference type="InterPro" id="IPR014710">
    <property type="entry name" value="RmlC-like_jellyroll"/>
</dbReference>
<protein>
    <submittedName>
        <fullName evidence="3">Cupin domain-containing protein</fullName>
    </submittedName>
</protein>
<proteinExistence type="predicted"/>
<reference evidence="3" key="1">
    <citation type="submission" date="2021-11" db="EMBL/GenBank/DDBJ databases">
        <title>A Novel Adlercreutzia Species, isolated from a Allomyrina dichotoma larva feces.</title>
        <authorList>
            <person name="Suh M.K."/>
        </authorList>
    </citation>
    <scope>NUCLEOTIDE SEQUENCE</scope>
    <source>
        <strain evidence="3">JBNU-10</strain>
    </source>
</reference>
<comment type="caution">
    <text evidence="3">The sequence shown here is derived from an EMBL/GenBank/DDBJ whole genome shotgun (WGS) entry which is preliminary data.</text>
</comment>
<dbReference type="PANTHER" id="PTHR46797:SF19">
    <property type="entry name" value="BLL2473 PROTEIN"/>
    <property type="match status" value="1"/>
</dbReference>
<name>A0ABS9WGQ2_9ACTN</name>
<dbReference type="InterPro" id="IPR001387">
    <property type="entry name" value="Cro/C1-type_HTH"/>
</dbReference>
<dbReference type="InterPro" id="IPR013096">
    <property type="entry name" value="Cupin_2"/>
</dbReference>
<dbReference type="Gene3D" id="1.10.260.40">
    <property type="entry name" value="lambda repressor-like DNA-binding domains"/>
    <property type="match status" value="1"/>
</dbReference>
<dbReference type="InterPro" id="IPR050807">
    <property type="entry name" value="TransReg_Diox_bact_type"/>
</dbReference>
<organism evidence="3 4">
    <name type="scientific">Adlercreutzia faecimuris</name>
    <dbReference type="NCBI Taxonomy" id="2897341"/>
    <lineage>
        <taxon>Bacteria</taxon>
        <taxon>Bacillati</taxon>
        <taxon>Actinomycetota</taxon>
        <taxon>Coriobacteriia</taxon>
        <taxon>Eggerthellales</taxon>
        <taxon>Eggerthellaceae</taxon>
        <taxon>Adlercreutzia</taxon>
    </lineage>
</organism>
<dbReference type="Proteomes" id="UP001430755">
    <property type="component" value="Unassembled WGS sequence"/>
</dbReference>
<keyword evidence="1" id="KW-0238">DNA-binding</keyword>
<evidence type="ECO:0000313" key="4">
    <source>
        <dbReference type="Proteomes" id="UP001430755"/>
    </source>
</evidence>
<dbReference type="CDD" id="cd02209">
    <property type="entry name" value="cupin_XRE_C"/>
    <property type="match status" value="1"/>
</dbReference>
<gene>
    <name evidence="3" type="ORF">LPT13_06450</name>
</gene>
<dbReference type="Pfam" id="PF07883">
    <property type="entry name" value="Cupin_2"/>
    <property type="match status" value="1"/>
</dbReference>
<dbReference type="SUPFAM" id="SSF51182">
    <property type="entry name" value="RmlC-like cupins"/>
    <property type="match status" value="1"/>
</dbReference>
<keyword evidence="4" id="KW-1185">Reference proteome</keyword>
<dbReference type="PROSITE" id="PS50943">
    <property type="entry name" value="HTH_CROC1"/>
    <property type="match status" value="1"/>
</dbReference>
<dbReference type="InterPro" id="IPR010982">
    <property type="entry name" value="Lambda_DNA-bd_dom_sf"/>
</dbReference>
<evidence type="ECO:0000259" key="2">
    <source>
        <dbReference type="PROSITE" id="PS50943"/>
    </source>
</evidence>
<dbReference type="RefSeq" id="WP_242164769.1">
    <property type="nucleotide sequence ID" value="NZ_JAJMLW010000002.1"/>
</dbReference>
<dbReference type="Pfam" id="PF01381">
    <property type="entry name" value="HTH_3"/>
    <property type="match status" value="1"/>
</dbReference>
<dbReference type="CDD" id="cd00093">
    <property type="entry name" value="HTH_XRE"/>
    <property type="match status" value="1"/>
</dbReference>
<dbReference type="SMART" id="SM00530">
    <property type="entry name" value="HTH_XRE"/>
    <property type="match status" value="1"/>
</dbReference>
<dbReference type="PANTHER" id="PTHR46797">
    <property type="entry name" value="HTH-TYPE TRANSCRIPTIONAL REGULATOR"/>
    <property type="match status" value="1"/>
</dbReference>
<sequence length="187" mass="20927">MTDDVEKSLADIGLRMEGLREACDVTVEEMAAELAVSPNTYRAWEETGVDVPISALYHMARKFGVDLTELLTGTAAKLDTFHVVRRGEGRNVDRFPGYRYDDLAWRYREKIMQPLLVVLDPTDEPAELVTHHGQEFNYVLEGTVVVTIGDQDLVLNARDSVYFNPEIPHGQRCGGDVPATFVTIIAE</sequence>
<accession>A0ABS9WGQ2</accession>
<dbReference type="Gene3D" id="2.60.120.10">
    <property type="entry name" value="Jelly Rolls"/>
    <property type="match status" value="1"/>
</dbReference>